<feature type="region of interest" description="Disordered" evidence="1">
    <location>
        <begin position="60"/>
        <end position="80"/>
    </location>
</feature>
<name>A0A9P6B4K8_9AGAM</name>
<dbReference type="AlphaFoldDB" id="A0A9P6B4K8"/>
<reference evidence="2" key="1">
    <citation type="journal article" date="2020" name="Nat. Commun.">
        <title>Large-scale genome sequencing of mycorrhizal fungi provides insights into the early evolution of symbiotic traits.</title>
        <authorList>
            <person name="Miyauchi S."/>
            <person name="Kiss E."/>
            <person name="Kuo A."/>
            <person name="Drula E."/>
            <person name="Kohler A."/>
            <person name="Sanchez-Garcia M."/>
            <person name="Morin E."/>
            <person name="Andreopoulos B."/>
            <person name="Barry K.W."/>
            <person name="Bonito G."/>
            <person name="Buee M."/>
            <person name="Carver A."/>
            <person name="Chen C."/>
            <person name="Cichocki N."/>
            <person name="Clum A."/>
            <person name="Culley D."/>
            <person name="Crous P.W."/>
            <person name="Fauchery L."/>
            <person name="Girlanda M."/>
            <person name="Hayes R.D."/>
            <person name="Keri Z."/>
            <person name="LaButti K."/>
            <person name="Lipzen A."/>
            <person name="Lombard V."/>
            <person name="Magnuson J."/>
            <person name="Maillard F."/>
            <person name="Murat C."/>
            <person name="Nolan M."/>
            <person name="Ohm R.A."/>
            <person name="Pangilinan J."/>
            <person name="Pereira M.F."/>
            <person name="Perotto S."/>
            <person name="Peter M."/>
            <person name="Pfister S."/>
            <person name="Riley R."/>
            <person name="Sitrit Y."/>
            <person name="Stielow J.B."/>
            <person name="Szollosi G."/>
            <person name="Zifcakova L."/>
            <person name="Stursova M."/>
            <person name="Spatafora J.W."/>
            <person name="Tedersoo L."/>
            <person name="Vaario L.M."/>
            <person name="Yamada A."/>
            <person name="Yan M."/>
            <person name="Wang P."/>
            <person name="Xu J."/>
            <person name="Bruns T."/>
            <person name="Baldrian P."/>
            <person name="Vilgalys R."/>
            <person name="Dunand C."/>
            <person name="Henrissat B."/>
            <person name="Grigoriev I.V."/>
            <person name="Hibbett D."/>
            <person name="Nagy L.G."/>
            <person name="Martin F.M."/>
        </authorList>
    </citation>
    <scope>NUCLEOTIDE SEQUENCE</scope>
    <source>
        <strain evidence="2">UP504</strain>
    </source>
</reference>
<feature type="compositionally biased region" description="Low complexity" evidence="1">
    <location>
        <begin position="71"/>
        <end position="80"/>
    </location>
</feature>
<evidence type="ECO:0000256" key="1">
    <source>
        <dbReference type="SAM" id="MobiDB-lite"/>
    </source>
</evidence>
<protein>
    <submittedName>
        <fullName evidence="2">Uncharacterized protein</fullName>
    </submittedName>
</protein>
<feature type="region of interest" description="Disordered" evidence="1">
    <location>
        <begin position="99"/>
        <end position="140"/>
    </location>
</feature>
<evidence type="ECO:0000313" key="3">
    <source>
        <dbReference type="Proteomes" id="UP000886523"/>
    </source>
</evidence>
<dbReference type="Proteomes" id="UP000886523">
    <property type="component" value="Unassembled WGS sequence"/>
</dbReference>
<dbReference type="EMBL" id="MU128930">
    <property type="protein sequence ID" value="KAF9517603.1"/>
    <property type="molecule type" value="Genomic_DNA"/>
</dbReference>
<accession>A0A9P6B4K8</accession>
<sequence>MFFDEMLMTARRRPKNSRLAVRTYTVNPIQSPTRRGKNCTTPRNDTVLSDCIRYLSKSAGSHHPVTQYPVSNSNSNPKAKSPSITVVLIAAYCHDMSPRPRVVLYPPRHQDSPRHKHRAGPPPPPPSPSTSLPHHRLAFP</sequence>
<gene>
    <name evidence="2" type="ORF">BS47DRAFT_465885</name>
</gene>
<evidence type="ECO:0000313" key="2">
    <source>
        <dbReference type="EMBL" id="KAF9517603.1"/>
    </source>
</evidence>
<organism evidence="2 3">
    <name type="scientific">Hydnum rufescens UP504</name>
    <dbReference type="NCBI Taxonomy" id="1448309"/>
    <lineage>
        <taxon>Eukaryota</taxon>
        <taxon>Fungi</taxon>
        <taxon>Dikarya</taxon>
        <taxon>Basidiomycota</taxon>
        <taxon>Agaricomycotina</taxon>
        <taxon>Agaricomycetes</taxon>
        <taxon>Cantharellales</taxon>
        <taxon>Hydnaceae</taxon>
        <taxon>Hydnum</taxon>
    </lineage>
</organism>
<keyword evidence="3" id="KW-1185">Reference proteome</keyword>
<comment type="caution">
    <text evidence="2">The sequence shown here is derived from an EMBL/GenBank/DDBJ whole genome shotgun (WGS) entry which is preliminary data.</text>
</comment>
<proteinExistence type="predicted"/>